<dbReference type="PANTHER" id="PTHR11129:SF3">
    <property type="entry name" value="PROTEIN PRENYLTRANSFERASE ALPHA SUBUNIT REPEAT-CONTAINING PROTEIN 1"/>
    <property type="match status" value="1"/>
</dbReference>
<accession>A0A8H3W3W1</accession>
<name>A0A8H3W3W1_9PEZI</name>
<sequence length="351" mass="39926">MSRALDKHVIAALKQGDHQKIFNEIAGLFENPHDERLLEIEILGRSHPISPEENFLRDDNAVAVPKLRLVQAFVVARQILQNHLADGTVGAGKLRLATGALLLMDPEHLTAANTRKRLLWSEMSAGGDVRSSLMQEKWFVDSLLTSRLHRHTKSPTLWSHRRWLLERFRELGLPVAIQQDVEAVIMIAGERHPRNYYAWGHARWLTKTFETAFSSEDIFPLIQSVKRWSFRHHTDISGWSFLAHLLGESRSNFDNQVFSSVFKETLDLAESLRWENESVWWFLRTTASNTAMGQAGLEQFVNVQEKLSAAAPVDSTGFRVLSAARKWCDMNGRHGDGVIPTALEQSYKIEA</sequence>
<dbReference type="Pfam" id="PF01239">
    <property type="entry name" value="PPTA"/>
    <property type="match status" value="2"/>
</dbReference>
<evidence type="ECO:0000313" key="6">
    <source>
        <dbReference type="Proteomes" id="UP000434172"/>
    </source>
</evidence>
<evidence type="ECO:0008006" key="7">
    <source>
        <dbReference type="Google" id="ProtNLM"/>
    </source>
</evidence>
<dbReference type="GO" id="GO:0008318">
    <property type="term" value="F:protein prenyltransferase activity"/>
    <property type="evidence" value="ECO:0007669"/>
    <property type="project" value="InterPro"/>
</dbReference>
<dbReference type="PANTHER" id="PTHR11129">
    <property type="entry name" value="PROTEIN FARNESYLTRANSFERASE ALPHA SUBUNIT/RAB GERANYLGERANYL TRANSFERASE ALPHA SUBUNIT"/>
    <property type="match status" value="1"/>
</dbReference>
<evidence type="ECO:0000256" key="3">
    <source>
        <dbReference type="ARBA" id="ARBA00022679"/>
    </source>
</evidence>
<keyword evidence="2" id="KW-0637">Prenyltransferase</keyword>
<proteinExistence type="inferred from homology"/>
<keyword evidence="3" id="KW-0808">Transferase</keyword>
<dbReference type="SUPFAM" id="SSF48439">
    <property type="entry name" value="Protein prenylyltransferase"/>
    <property type="match status" value="1"/>
</dbReference>
<comment type="caution">
    <text evidence="5">The sequence shown here is derived from an EMBL/GenBank/DDBJ whole genome shotgun (WGS) entry which is preliminary data.</text>
</comment>
<evidence type="ECO:0000256" key="1">
    <source>
        <dbReference type="ARBA" id="ARBA00006734"/>
    </source>
</evidence>
<dbReference type="GO" id="GO:0005737">
    <property type="term" value="C:cytoplasm"/>
    <property type="evidence" value="ECO:0007669"/>
    <property type="project" value="TreeGrafter"/>
</dbReference>
<evidence type="ECO:0000313" key="5">
    <source>
        <dbReference type="EMBL" id="KAF0318696.1"/>
    </source>
</evidence>
<dbReference type="InterPro" id="IPR002088">
    <property type="entry name" value="Prenyl_trans_a"/>
</dbReference>
<comment type="similarity">
    <text evidence="1">Belongs to the protein prenyltransferase subunit alpha family.</text>
</comment>
<evidence type="ECO:0000256" key="4">
    <source>
        <dbReference type="ARBA" id="ARBA00022737"/>
    </source>
</evidence>
<protein>
    <recommendedName>
        <fullName evidence="7">Protein prenyltransferase</fullName>
    </recommendedName>
</protein>
<keyword evidence="4" id="KW-0677">Repeat</keyword>
<keyword evidence="6" id="KW-1185">Reference proteome</keyword>
<dbReference type="Gene3D" id="1.25.40.120">
    <property type="entry name" value="Protein prenylyltransferase"/>
    <property type="match status" value="1"/>
</dbReference>
<dbReference type="AlphaFoldDB" id="A0A8H3W3W1"/>
<evidence type="ECO:0000256" key="2">
    <source>
        <dbReference type="ARBA" id="ARBA00022602"/>
    </source>
</evidence>
<organism evidence="5 6">
    <name type="scientific">Colletotrichum asianum</name>
    <dbReference type="NCBI Taxonomy" id="702518"/>
    <lineage>
        <taxon>Eukaryota</taxon>
        <taxon>Fungi</taxon>
        <taxon>Dikarya</taxon>
        <taxon>Ascomycota</taxon>
        <taxon>Pezizomycotina</taxon>
        <taxon>Sordariomycetes</taxon>
        <taxon>Hypocreomycetidae</taxon>
        <taxon>Glomerellales</taxon>
        <taxon>Glomerellaceae</taxon>
        <taxon>Colletotrichum</taxon>
        <taxon>Colletotrichum gloeosporioides species complex</taxon>
    </lineage>
</organism>
<dbReference type="OrthoDB" id="5358702at2759"/>
<dbReference type="Proteomes" id="UP000434172">
    <property type="component" value="Unassembled WGS sequence"/>
</dbReference>
<reference evidence="5 6" key="1">
    <citation type="submission" date="2019-12" db="EMBL/GenBank/DDBJ databases">
        <title>A genome sequence resource for the geographically widespread anthracnose pathogen Colletotrichum asianum.</title>
        <authorList>
            <person name="Meng Y."/>
        </authorList>
    </citation>
    <scope>NUCLEOTIDE SEQUENCE [LARGE SCALE GENOMIC DNA]</scope>
    <source>
        <strain evidence="5 6">ICMP 18580</strain>
    </source>
</reference>
<dbReference type="EMBL" id="WOWK01000106">
    <property type="protein sequence ID" value="KAF0318696.1"/>
    <property type="molecule type" value="Genomic_DNA"/>
</dbReference>
<gene>
    <name evidence="5" type="ORF">GQ607_014112</name>
</gene>